<keyword evidence="1" id="KW-0472">Membrane</keyword>
<keyword evidence="1" id="KW-0812">Transmembrane</keyword>
<comment type="caution">
    <text evidence="2">The sequence shown here is derived from an EMBL/GenBank/DDBJ whole genome shotgun (WGS) entry which is preliminary data.</text>
</comment>
<dbReference type="Proteomes" id="UP001595783">
    <property type="component" value="Unassembled WGS sequence"/>
</dbReference>
<dbReference type="RefSeq" id="WP_104751946.1">
    <property type="nucleotide sequence ID" value="NZ_FZMF01000013.1"/>
</dbReference>
<keyword evidence="1" id="KW-1133">Transmembrane helix</keyword>
<feature type="transmembrane region" description="Helical" evidence="1">
    <location>
        <begin position="6"/>
        <end position="31"/>
    </location>
</feature>
<evidence type="ECO:0000313" key="3">
    <source>
        <dbReference type="Proteomes" id="UP001595783"/>
    </source>
</evidence>
<name>A0ABV7ZIR0_9HELI</name>
<reference evidence="3" key="1">
    <citation type="journal article" date="2019" name="Int. J. Syst. Evol. Microbiol.">
        <title>The Global Catalogue of Microorganisms (GCM) 10K type strain sequencing project: providing services to taxonomists for standard genome sequencing and annotation.</title>
        <authorList>
            <consortium name="The Broad Institute Genomics Platform"/>
            <consortium name="The Broad Institute Genome Sequencing Center for Infectious Disease"/>
            <person name="Wu L."/>
            <person name="Ma J."/>
        </authorList>
    </citation>
    <scope>NUCLEOTIDE SEQUENCE [LARGE SCALE GENOMIC DNA]</scope>
    <source>
        <strain evidence="3">CCUG 53816</strain>
    </source>
</reference>
<sequence length="63" mass="7261">MKNFTLGLWLVPTITFLVFCGALFSLFIYAFKTPDTSFQDTGEKKRPATATELRKALERRMLQ</sequence>
<evidence type="ECO:0000256" key="1">
    <source>
        <dbReference type="SAM" id="Phobius"/>
    </source>
</evidence>
<evidence type="ECO:0000313" key="2">
    <source>
        <dbReference type="EMBL" id="MFC3847291.1"/>
    </source>
</evidence>
<keyword evidence="3" id="KW-1185">Reference proteome</keyword>
<accession>A0ABV7ZIR0</accession>
<organism evidence="2 3">
    <name type="scientific">Helicobacter baculiformis</name>
    <dbReference type="NCBI Taxonomy" id="427351"/>
    <lineage>
        <taxon>Bacteria</taxon>
        <taxon>Pseudomonadati</taxon>
        <taxon>Campylobacterota</taxon>
        <taxon>Epsilonproteobacteria</taxon>
        <taxon>Campylobacterales</taxon>
        <taxon>Helicobacteraceae</taxon>
        <taxon>Helicobacter</taxon>
    </lineage>
</organism>
<dbReference type="EMBL" id="JBHRZO010000009">
    <property type="protein sequence ID" value="MFC3847291.1"/>
    <property type="molecule type" value="Genomic_DNA"/>
</dbReference>
<proteinExistence type="predicted"/>
<protein>
    <submittedName>
        <fullName evidence="2">Uncharacterized protein</fullName>
    </submittedName>
</protein>
<gene>
    <name evidence="2" type="ORF">ACFOPX_01910</name>
</gene>